<reference evidence="1 2" key="1">
    <citation type="submission" date="2018-06" db="EMBL/GenBank/DDBJ databases">
        <title>Freshwater and sediment microbial communities from various areas in North America, analyzing microbe dynamics in response to fracking.</title>
        <authorList>
            <person name="Lamendella R."/>
        </authorList>
    </citation>
    <scope>NUCLEOTIDE SEQUENCE [LARGE SCALE GENOMIC DNA]</scope>
    <source>
        <strain evidence="1 2">97B</strain>
    </source>
</reference>
<dbReference type="Proteomes" id="UP000252118">
    <property type="component" value="Unassembled WGS sequence"/>
</dbReference>
<evidence type="ECO:0000313" key="2">
    <source>
        <dbReference type="Proteomes" id="UP000252118"/>
    </source>
</evidence>
<comment type="caution">
    <text evidence="1">The sequence shown here is derived from an EMBL/GenBank/DDBJ whole genome shotgun (WGS) entry which is preliminary data.</text>
</comment>
<dbReference type="OrthoDB" id="9892632at2"/>
<sequence>MANRIAGYVDNSKKLSPGEYIVTGSWIQSRVLSGQEYTIHQYRNEMLISSWKITSVINFATTNGSKVGLKLSSVSKEASLEIGDIVVDAELKVDFFNVRMSDEYEGRSLVGQIRNTDVSAVIYTSLSGLTLAAVSESSTRLLLSDITIRSKDGLFGVEVFGENITVDGENPLEIRVDTNPNVLLNELLNTMNPLRAFIVGVSKEYNSIDKRKKQLLSEPTVYLKAGSIRIMLSPNNEGQLSLFDTPPSLPYLLLYKVLATAEAGDVHSVVQMMSSNLINARKHMYNLLSMVRPYYKKGTIEISLAGYKKLELNERTFLTIKEAIRQISTREVKIVGKIYAIDTIRRWFKIIDTESDIDWKIVYSKQFEDQFDLSIIENVTISVIASTYTMPDAKKGIAEYINHTFKGAQ</sequence>
<organism evidence="1 2">
    <name type="scientific">Rossellomorea aquimaris</name>
    <dbReference type="NCBI Taxonomy" id="189382"/>
    <lineage>
        <taxon>Bacteria</taxon>
        <taxon>Bacillati</taxon>
        <taxon>Bacillota</taxon>
        <taxon>Bacilli</taxon>
        <taxon>Bacillales</taxon>
        <taxon>Bacillaceae</taxon>
        <taxon>Rossellomorea</taxon>
    </lineage>
</organism>
<protein>
    <submittedName>
        <fullName evidence="1">Uncharacterized protein</fullName>
    </submittedName>
</protein>
<proteinExistence type="predicted"/>
<dbReference type="AlphaFoldDB" id="A0A366ERE2"/>
<gene>
    <name evidence="1" type="ORF">DET59_105241</name>
</gene>
<accession>A0A366ERE2</accession>
<dbReference type="RefSeq" id="WP_113969370.1">
    <property type="nucleotide sequence ID" value="NZ_QNRJ01000005.1"/>
</dbReference>
<evidence type="ECO:0000313" key="1">
    <source>
        <dbReference type="EMBL" id="RBP04951.1"/>
    </source>
</evidence>
<name>A0A366ERE2_9BACI</name>
<dbReference type="EMBL" id="QNRJ01000005">
    <property type="protein sequence ID" value="RBP04951.1"/>
    <property type="molecule type" value="Genomic_DNA"/>
</dbReference>